<accession>A0ABU3N4T7</accession>
<dbReference type="PROSITE" id="PS52016">
    <property type="entry name" value="TONB_DEPENDENT_REC_3"/>
    <property type="match status" value="1"/>
</dbReference>
<evidence type="ECO:0000256" key="2">
    <source>
        <dbReference type="ARBA" id="ARBA00022448"/>
    </source>
</evidence>
<name>A0ABU3N4T7_9SPHN</name>
<keyword evidence="7" id="KW-0406">Ion transport</keyword>
<keyword evidence="3 11" id="KW-1134">Transmembrane beta strand</keyword>
<evidence type="ECO:0000256" key="5">
    <source>
        <dbReference type="ARBA" id="ARBA00022692"/>
    </source>
</evidence>
<feature type="chain" id="PRO_5046746646" evidence="14">
    <location>
        <begin position="30"/>
        <end position="1109"/>
    </location>
</feature>
<evidence type="ECO:0000313" key="16">
    <source>
        <dbReference type="EMBL" id="MDT8759398.1"/>
    </source>
</evidence>
<gene>
    <name evidence="16" type="ORF">MZO42_11880</name>
</gene>
<dbReference type="EMBL" id="JALMLT010000003">
    <property type="protein sequence ID" value="MDT8759398.1"/>
    <property type="molecule type" value="Genomic_DNA"/>
</dbReference>
<organism evidence="16">
    <name type="scientific">Sphingomonas psychrotolerans</name>
    <dbReference type="NCBI Taxonomy" id="1327635"/>
    <lineage>
        <taxon>Bacteria</taxon>
        <taxon>Pseudomonadati</taxon>
        <taxon>Pseudomonadota</taxon>
        <taxon>Alphaproteobacteria</taxon>
        <taxon>Sphingomonadales</taxon>
        <taxon>Sphingomonadaceae</taxon>
        <taxon>Sphingomonas</taxon>
    </lineage>
</organism>
<dbReference type="Gene3D" id="3.55.50.30">
    <property type="match status" value="1"/>
</dbReference>
<evidence type="ECO:0000256" key="12">
    <source>
        <dbReference type="RuleBase" id="RU003357"/>
    </source>
</evidence>
<comment type="caution">
    <text evidence="16">The sequence shown here is derived from an EMBL/GenBank/DDBJ whole genome shotgun (WGS) entry which is preliminary data.</text>
</comment>
<keyword evidence="2 11" id="KW-0813">Transport</keyword>
<evidence type="ECO:0000259" key="15">
    <source>
        <dbReference type="SMART" id="SM00965"/>
    </source>
</evidence>
<dbReference type="InterPro" id="IPR036942">
    <property type="entry name" value="Beta-barrel_TonB_sf"/>
</dbReference>
<keyword evidence="16" id="KW-0675">Receptor</keyword>
<evidence type="ECO:0000256" key="14">
    <source>
        <dbReference type="SAM" id="SignalP"/>
    </source>
</evidence>
<protein>
    <submittedName>
        <fullName evidence="16">TonB-dependent receptor</fullName>
    </submittedName>
</protein>
<feature type="region of interest" description="Disordered" evidence="13">
    <location>
        <begin position="965"/>
        <end position="992"/>
    </location>
</feature>
<dbReference type="PANTHER" id="PTHR32552:SF81">
    <property type="entry name" value="TONB-DEPENDENT OUTER MEMBRANE RECEPTOR"/>
    <property type="match status" value="1"/>
</dbReference>
<keyword evidence="5 11" id="KW-0812">Transmembrane</keyword>
<keyword evidence="9 11" id="KW-0472">Membrane</keyword>
<dbReference type="SMART" id="SM00965">
    <property type="entry name" value="STN"/>
    <property type="match status" value="1"/>
</dbReference>
<proteinExistence type="inferred from homology"/>
<evidence type="ECO:0000256" key="6">
    <source>
        <dbReference type="ARBA" id="ARBA00023004"/>
    </source>
</evidence>
<keyword evidence="4" id="KW-0410">Iron transport</keyword>
<sequence length="1109" mass="121841">MGVVAPKLRHVLLVGVANLGLVVPAGAQAAPRETSFRIEAQPLATALRDLAIQSGVSILADSSLTQGKMAPRYAATTKVEIALGALLRGSGLTYRQRGNLYVVVAARAMTVGAAQEQAPAQTEEESNENEIVVTAQKFEESIQDVPIAVSAFSGAALDNLKIETGGELLRAIPNVTFSKSNFSGYNFSIRGVGTKAVSASTDPAVAVSFNNTPLIRNRLFEQEFLDLQRVEVLRGPQGTLYGRNATAGVVNVLPALPSNKFSAEIEGEVGNYETRRVSGMVNLPLSATLAVRAAGAWTKRDGFEYNSFNDTRVNGRDLWTSRVSALWEPAAGFRASLIWQHFEEDDNRSRSGKQLCTRDPGPTQIGSTPVPEDLRARFSQGCQSRTLFSDEAFGVPNAESFPHVFIASNIPLGSRPDFTPVFAVAPLTDPYAGLTQSRNLREISTSYDPVFRAKNDFYQLNLDIGLSEGLQLISQTAYARDRYYSSQDYSRFASNPIFGNSTEPGLTGTVGFPLVAPNVTPGGVYTDPQLGPSDRFLSVDLSKSSNEQWTQELRLQSSWSGPFNLNVGGNYLNFKSHDDYYVFSNLFSMIGQYFYNRSFDDTDFDKMENYIRTRPCQPTSATDAAADCLYIDPNPIDRINGDGHNYFRSKNEVQTESWALFGELYYKLTDRLKLTGGLRYTNDTKTSTPYPSQLLLGIGDNMSIQTGGKAAIGYPAQPDIIQKWQRFSGRAVIDWKPDVGFSDDTLVYASFAHGYKGGGSNPPRVDFDPEIVRYQPLAQTFEPEYVNALEIGTKNVFANGKAGLNLTGFYYDYTNYQVSQIVDRISLNENFDSTSMGLEAEAWWQPSRSFRLDANLGYLRTRIADGEQSIDVMDRIQGNPDWVVVRPWVQVPSNCIAPRVAVEAILTSPLSQGPGGGIAPFALAALCSASSRLGDFDPNLPNGQNPFYSLYGLLYDPLLPYDPTKSPIQPLGSTDPRSGAPNGGRGFAADLGGNELPNSPRLTLNVGAQYSLFLDAWKLTLRGDYYRQGASYARVYNTAYDRLRGWDNANLAFTVENAKWGMTAQFYVKNVFNDTPITDAFTNSDDTGLTTNVFTLEPRIFGFRLAKRF</sequence>
<dbReference type="InterPro" id="IPR039426">
    <property type="entry name" value="TonB-dep_rcpt-like"/>
</dbReference>
<evidence type="ECO:0000256" key="3">
    <source>
        <dbReference type="ARBA" id="ARBA00022452"/>
    </source>
</evidence>
<feature type="signal peptide" evidence="14">
    <location>
        <begin position="1"/>
        <end position="29"/>
    </location>
</feature>
<keyword evidence="8 12" id="KW-0798">TonB box</keyword>
<evidence type="ECO:0000256" key="1">
    <source>
        <dbReference type="ARBA" id="ARBA00004571"/>
    </source>
</evidence>
<feature type="domain" description="Secretin/TonB short N-terminal" evidence="15">
    <location>
        <begin position="56"/>
        <end position="106"/>
    </location>
</feature>
<evidence type="ECO:0000256" key="8">
    <source>
        <dbReference type="ARBA" id="ARBA00023077"/>
    </source>
</evidence>
<dbReference type="SUPFAM" id="SSF56935">
    <property type="entry name" value="Porins"/>
    <property type="match status" value="1"/>
</dbReference>
<evidence type="ECO:0000256" key="10">
    <source>
        <dbReference type="ARBA" id="ARBA00023237"/>
    </source>
</evidence>
<evidence type="ECO:0000256" key="11">
    <source>
        <dbReference type="PROSITE-ProRule" id="PRU01360"/>
    </source>
</evidence>
<reference evidence="16" key="1">
    <citation type="submission" date="2022-04" db="EMBL/GenBank/DDBJ databases">
        <title>Tomato heritable bacteria conferring resistance against bacterial wilt.</title>
        <authorList>
            <person name="Yin J."/>
        </authorList>
    </citation>
    <scope>NUCLEOTIDE SEQUENCE</scope>
    <source>
        <strain evidence="16">Cra20</strain>
    </source>
</reference>
<keyword evidence="6" id="KW-0408">Iron</keyword>
<feature type="region of interest" description="Disordered" evidence="13">
    <location>
        <begin position="349"/>
        <end position="370"/>
    </location>
</feature>
<dbReference type="InterPro" id="IPR000531">
    <property type="entry name" value="Beta-barrel_TonB"/>
</dbReference>
<dbReference type="InterPro" id="IPR012910">
    <property type="entry name" value="Plug_dom"/>
</dbReference>
<keyword evidence="14" id="KW-0732">Signal</keyword>
<dbReference type="Gene3D" id="2.40.170.20">
    <property type="entry name" value="TonB-dependent receptor, beta-barrel domain"/>
    <property type="match status" value="3"/>
</dbReference>
<evidence type="ECO:0000256" key="13">
    <source>
        <dbReference type="SAM" id="MobiDB-lite"/>
    </source>
</evidence>
<evidence type="ECO:0000256" key="4">
    <source>
        <dbReference type="ARBA" id="ARBA00022496"/>
    </source>
</evidence>
<comment type="subcellular location">
    <subcellularLocation>
        <location evidence="1 11">Cell outer membrane</location>
        <topology evidence="1 11">Multi-pass membrane protein</topology>
    </subcellularLocation>
</comment>
<evidence type="ECO:0000256" key="9">
    <source>
        <dbReference type="ARBA" id="ARBA00023136"/>
    </source>
</evidence>
<dbReference type="Pfam" id="PF07715">
    <property type="entry name" value="Plug"/>
    <property type="match status" value="1"/>
</dbReference>
<evidence type="ECO:0000256" key="7">
    <source>
        <dbReference type="ARBA" id="ARBA00023065"/>
    </source>
</evidence>
<dbReference type="InterPro" id="IPR011662">
    <property type="entry name" value="Secretin/TonB_short_N"/>
</dbReference>
<comment type="similarity">
    <text evidence="11 12">Belongs to the TonB-dependent receptor family.</text>
</comment>
<keyword evidence="10 11" id="KW-0998">Cell outer membrane</keyword>
<dbReference type="PANTHER" id="PTHR32552">
    <property type="entry name" value="FERRICHROME IRON RECEPTOR-RELATED"/>
    <property type="match status" value="1"/>
</dbReference>
<dbReference type="Pfam" id="PF00593">
    <property type="entry name" value="TonB_dep_Rec_b-barrel"/>
    <property type="match status" value="1"/>
</dbReference>